<accession>A0AAD8PU94</accession>
<gene>
    <name evidence="2" type="ORF">LY79DRAFT_316494</name>
</gene>
<reference evidence="2" key="1">
    <citation type="submission" date="2021-06" db="EMBL/GenBank/DDBJ databases">
        <title>Comparative genomics, transcriptomics and evolutionary studies reveal genomic signatures of adaptation to plant cell wall in hemibiotrophic fungi.</title>
        <authorList>
            <consortium name="DOE Joint Genome Institute"/>
            <person name="Baroncelli R."/>
            <person name="Diaz J.F."/>
            <person name="Benocci T."/>
            <person name="Peng M."/>
            <person name="Battaglia E."/>
            <person name="Haridas S."/>
            <person name="Andreopoulos W."/>
            <person name="Labutti K."/>
            <person name="Pangilinan J."/>
            <person name="Floch G.L."/>
            <person name="Makela M.R."/>
            <person name="Henrissat B."/>
            <person name="Grigoriev I.V."/>
            <person name="Crouch J.A."/>
            <person name="De Vries R.P."/>
            <person name="Sukno S.A."/>
            <person name="Thon M.R."/>
        </authorList>
    </citation>
    <scope>NUCLEOTIDE SEQUENCE</scope>
    <source>
        <strain evidence="2">CBS 125086</strain>
    </source>
</reference>
<feature type="compositionally biased region" description="Basic and acidic residues" evidence="1">
    <location>
        <begin position="1"/>
        <end position="21"/>
    </location>
</feature>
<protein>
    <submittedName>
        <fullName evidence="2">Uncharacterized protein</fullName>
    </submittedName>
</protein>
<comment type="caution">
    <text evidence="2">The sequence shown here is derived from an EMBL/GenBank/DDBJ whole genome shotgun (WGS) entry which is preliminary data.</text>
</comment>
<name>A0AAD8PU94_9PEZI</name>
<dbReference type="GeneID" id="85436615"/>
<proteinExistence type="predicted"/>
<dbReference type="Proteomes" id="UP001230504">
    <property type="component" value="Unassembled WGS sequence"/>
</dbReference>
<dbReference type="AlphaFoldDB" id="A0AAD8PU94"/>
<evidence type="ECO:0000313" key="3">
    <source>
        <dbReference type="Proteomes" id="UP001230504"/>
    </source>
</evidence>
<evidence type="ECO:0000256" key="1">
    <source>
        <dbReference type="SAM" id="MobiDB-lite"/>
    </source>
</evidence>
<keyword evidence="3" id="KW-1185">Reference proteome</keyword>
<dbReference type="RefSeq" id="XP_060411212.1">
    <property type="nucleotide sequence ID" value="XM_060552375.1"/>
</dbReference>
<evidence type="ECO:0000313" key="2">
    <source>
        <dbReference type="EMBL" id="KAK1580153.1"/>
    </source>
</evidence>
<sequence length="179" mass="20359">MSRLDGEGRREWRGGERRGEQRPGPTNLRILDQPYCSIPPASRTKILDWPFPFFPPMRLESDQDQPIQSVSVRGAICRRESVSVALQDENIESCCWCTVYGYIACRYFYSVPYEDGWIALGVRWQRPPRIHHMMPTVPHSWTSNPPPIACSSVLAAGWSLILNLKLNSASSLTIVKCSH</sequence>
<organism evidence="2 3">
    <name type="scientific">Colletotrichum navitas</name>
    <dbReference type="NCBI Taxonomy" id="681940"/>
    <lineage>
        <taxon>Eukaryota</taxon>
        <taxon>Fungi</taxon>
        <taxon>Dikarya</taxon>
        <taxon>Ascomycota</taxon>
        <taxon>Pezizomycotina</taxon>
        <taxon>Sordariomycetes</taxon>
        <taxon>Hypocreomycetidae</taxon>
        <taxon>Glomerellales</taxon>
        <taxon>Glomerellaceae</taxon>
        <taxon>Colletotrichum</taxon>
        <taxon>Colletotrichum graminicola species complex</taxon>
    </lineage>
</organism>
<dbReference type="EMBL" id="JAHLJV010000058">
    <property type="protein sequence ID" value="KAK1580153.1"/>
    <property type="molecule type" value="Genomic_DNA"/>
</dbReference>
<feature type="region of interest" description="Disordered" evidence="1">
    <location>
        <begin position="1"/>
        <end position="28"/>
    </location>
</feature>